<evidence type="ECO:0000259" key="2">
    <source>
        <dbReference type="PROSITE" id="PS50030"/>
    </source>
</evidence>
<dbReference type="Gene3D" id="3.10.20.90">
    <property type="entry name" value="Phosphatidylinositol 3-kinase Catalytic Subunit, Chain A, domain 1"/>
    <property type="match status" value="1"/>
</dbReference>
<organism evidence="3 4">
    <name type="scientific">Triparma columacea</name>
    <dbReference type="NCBI Taxonomy" id="722753"/>
    <lineage>
        <taxon>Eukaryota</taxon>
        <taxon>Sar</taxon>
        <taxon>Stramenopiles</taxon>
        <taxon>Ochrophyta</taxon>
        <taxon>Bolidophyceae</taxon>
        <taxon>Parmales</taxon>
        <taxon>Triparmaceae</taxon>
        <taxon>Triparma</taxon>
    </lineage>
</organism>
<feature type="compositionally biased region" description="Low complexity" evidence="1">
    <location>
        <begin position="90"/>
        <end position="106"/>
    </location>
</feature>
<dbReference type="Gene3D" id="1.10.8.10">
    <property type="entry name" value="DNA helicase RuvA subunit, C-terminal domain"/>
    <property type="match status" value="1"/>
</dbReference>
<evidence type="ECO:0000313" key="4">
    <source>
        <dbReference type="Proteomes" id="UP001165065"/>
    </source>
</evidence>
<keyword evidence="4" id="KW-1185">Reference proteome</keyword>
<proteinExistence type="predicted"/>
<dbReference type="SUPFAM" id="SSF46934">
    <property type="entry name" value="UBA-like"/>
    <property type="match status" value="1"/>
</dbReference>
<dbReference type="SUPFAM" id="SSF143503">
    <property type="entry name" value="PUG domain-like"/>
    <property type="match status" value="1"/>
</dbReference>
<dbReference type="CDD" id="cd14297">
    <property type="entry name" value="UBA2_spUBP14_like"/>
    <property type="match status" value="1"/>
</dbReference>
<feature type="compositionally biased region" description="Low complexity" evidence="1">
    <location>
        <begin position="137"/>
        <end position="154"/>
    </location>
</feature>
<dbReference type="InterPro" id="IPR003903">
    <property type="entry name" value="UIM_dom"/>
</dbReference>
<sequence length="422" mass="45902">MSDSVNQLVSMGFSRADASNALSRVDGDVQRAVGILLGAPSYPTPDVAPTTVNLTSGDEDEELRRAIELSKELEVKEKKARGDKQRKAARAASNNAAASAALSRLNGGSITQPTKTKAAPAAVSSHPSVNGGSITQPTKTKAAPAAVSSHPSVKVPKTLAEKSYKEQVLRTVFRVSPHSLAVDTLIKTLETIKNNKTNPKYRSIDVGTRGFKRALDGVPGVTDLLTLGIGFKRDASSKSVFKLDFVDEARFYAVLSALKDLSTTSHAYNLSRSRRVWEKRLEALMADDTTTEITKRGECLRLSPSEPGTAACSFVTVNIKEGEKISRRFAADDTVKDVLYWVSGSVSSKLYDLILSDEVVLVNLSKHPKAAVNEDEPFENIVKYTLQRAELWPSCELDLVNKDIFLMDSERGRKEFEVKVSA</sequence>
<dbReference type="OrthoDB" id="205028at2759"/>
<name>A0A9W7LDX1_9STRA</name>
<dbReference type="CDD" id="cd09212">
    <property type="entry name" value="PUB"/>
    <property type="match status" value="1"/>
</dbReference>
<protein>
    <recommendedName>
        <fullName evidence="2">UBA domain-containing protein</fullName>
    </recommendedName>
</protein>
<dbReference type="Gene3D" id="1.20.58.2190">
    <property type="match status" value="1"/>
</dbReference>
<dbReference type="InterPro" id="IPR015940">
    <property type="entry name" value="UBA"/>
</dbReference>
<feature type="compositionally biased region" description="Low complexity" evidence="1">
    <location>
        <begin position="113"/>
        <end position="129"/>
    </location>
</feature>
<reference evidence="4" key="1">
    <citation type="journal article" date="2023" name="Commun. Biol.">
        <title>Genome analysis of Parmales, the sister group of diatoms, reveals the evolutionary specialization of diatoms from phago-mixotrophs to photoautotrophs.</title>
        <authorList>
            <person name="Ban H."/>
            <person name="Sato S."/>
            <person name="Yoshikawa S."/>
            <person name="Yamada K."/>
            <person name="Nakamura Y."/>
            <person name="Ichinomiya M."/>
            <person name="Sato N."/>
            <person name="Blanc-Mathieu R."/>
            <person name="Endo H."/>
            <person name="Kuwata A."/>
            <person name="Ogata H."/>
        </authorList>
    </citation>
    <scope>NUCLEOTIDE SEQUENCE [LARGE SCALE GENOMIC DNA]</scope>
</reference>
<dbReference type="PROSITE" id="PS50330">
    <property type="entry name" value="UIM"/>
    <property type="match status" value="1"/>
</dbReference>
<comment type="caution">
    <text evidence="3">The sequence shown here is derived from an EMBL/GenBank/DDBJ whole genome shotgun (WGS) entry which is preliminary data.</text>
</comment>
<dbReference type="PROSITE" id="PS50030">
    <property type="entry name" value="UBA"/>
    <property type="match status" value="1"/>
</dbReference>
<dbReference type="InterPro" id="IPR036339">
    <property type="entry name" value="PUB-like_dom_sf"/>
</dbReference>
<feature type="domain" description="UBA" evidence="2">
    <location>
        <begin position="1"/>
        <end position="39"/>
    </location>
</feature>
<dbReference type="AlphaFoldDB" id="A0A9W7LDX1"/>
<feature type="region of interest" description="Disordered" evidence="1">
    <location>
        <begin position="76"/>
        <end position="154"/>
    </location>
</feature>
<evidence type="ECO:0000256" key="1">
    <source>
        <dbReference type="SAM" id="MobiDB-lite"/>
    </source>
</evidence>
<accession>A0A9W7LDX1</accession>
<dbReference type="InterPro" id="IPR009060">
    <property type="entry name" value="UBA-like_sf"/>
</dbReference>
<dbReference type="Pfam" id="PF00627">
    <property type="entry name" value="UBA"/>
    <property type="match status" value="1"/>
</dbReference>
<dbReference type="EMBL" id="BRYA01000321">
    <property type="protein sequence ID" value="GMI46959.1"/>
    <property type="molecule type" value="Genomic_DNA"/>
</dbReference>
<gene>
    <name evidence="3" type="ORF">TrCOL_g1166</name>
</gene>
<dbReference type="Proteomes" id="UP001165065">
    <property type="component" value="Unassembled WGS sequence"/>
</dbReference>
<dbReference type="SMART" id="SM00165">
    <property type="entry name" value="UBA"/>
    <property type="match status" value="1"/>
</dbReference>
<evidence type="ECO:0000313" key="3">
    <source>
        <dbReference type="EMBL" id="GMI46959.1"/>
    </source>
</evidence>
<feature type="compositionally biased region" description="Basic and acidic residues" evidence="1">
    <location>
        <begin position="76"/>
        <end position="86"/>
    </location>
</feature>